<dbReference type="Proteomes" id="UP001217044">
    <property type="component" value="Chromosome"/>
</dbReference>
<evidence type="ECO:0000256" key="1">
    <source>
        <dbReference type="SAM" id="MobiDB-lite"/>
    </source>
</evidence>
<dbReference type="RefSeq" id="WP_273988886.1">
    <property type="nucleotide sequence ID" value="NZ_BAABQT010000001.1"/>
</dbReference>
<keyword evidence="4" id="KW-1185">Reference proteome</keyword>
<organism evidence="3 4">
    <name type="scientific">Deinococcus aquaticus</name>
    <dbReference type="NCBI Taxonomy" id="328692"/>
    <lineage>
        <taxon>Bacteria</taxon>
        <taxon>Thermotogati</taxon>
        <taxon>Deinococcota</taxon>
        <taxon>Deinococci</taxon>
        <taxon>Deinococcales</taxon>
        <taxon>Deinococcaceae</taxon>
        <taxon>Deinococcus</taxon>
    </lineage>
</organism>
<feature type="domain" description="PRC-barrel" evidence="2">
    <location>
        <begin position="91"/>
        <end position="157"/>
    </location>
</feature>
<name>A0ABY7V0K9_9DEIO</name>
<evidence type="ECO:0000259" key="2">
    <source>
        <dbReference type="Pfam" id="PF05239"/>
    </source>
</evidence>
<feature type="domain" description="PRC-barrel" evidence="2">
    <location>
        <begin position="2"/>
        <end position="69"/>
    </location>
</feature>
<dbReference type="EMBL" id="CP115165">
    <property type="protein sequence ID" value="WDA58709.1"/>
    <property type="molecule type" value="Genomic_DNA"/>
</dbReference>
<dbReference type="InterPro" id="IPR011033">
    <property type="entry name" value="PRC_barrel-like_sf"/>
</dbReference>
<sequence length="632" mass="65175">MIKGKEILGRSIIAISTGEKIDSVHDVIFDHQANQVLGLLVDEGGWFSAAKAVPFGQIRSIGEDAIMVADADAVTTTREDGRLKEALESKSSLIGLTLMTTDGQNLGKIADVFFDEHTGRVEGYEATGGLFADMSSGRTFVPVPESVQIGQDTAIVPVEVANAMQEQEDGGLKGALQSAGQSVAGVYYDAADSVKGAYGNIAEATRERQKEYVVGKTAGGDITAEDGRVIVSRGETITAAQADEAETAGKLAALATAATGGVIADAYGSARDRVQESYEDVKDATAERQKAYVTGKTAGSDITAADGHLIVAQGETITAAHADEAETAGKLAALSAAATGGVIAGAYGNARDRVQESYADVKDATAERQKAYVTGKTASSEIRTDTGEVIVPAGATITTFQADRAEQTGKLAALTAAATGGAISGGVQTLRERTKLDPNTLEATVGRRVRTDVRAPGGSLVAAQGQIVTQAIADRARHLGVQQALIDATTGGAADTSGPAAGAAVAGGLASVSEGAGNLLDRAKNWLGDKREQAGEVIDQRQQEAEEQKVRDALGRPVTRVILAPDDSIILNIGEIVTNRAVQAARDGNVLDILVSSVSKETPHIDPLASRPDATGEAALPEQDAPDSQPPR</sequence>
<reference evidence="3 4" key="1">
    <citation type="submission" date="2022-12" db="EMBL/GenBank/DDBJ databases">
        <title>Genome Sequence of Deinococcus aquaticus Type Strain PB314.</title>
        <authorList>
            <person name="Albert C."/>
            <person name="Hill J."/>
            <person name="Boren L."/>
            <person name="Scholz-Ng S."/>
            <person name="Fatema N."/>
            <person name="Grosso R."/>
            <person name="Soboslay E."/>
            <person name="Tuohy J."/>
        </authorList>
    </citation>
    <scope>NUCLEOTIDE SEQUENCE [LARGE SCALE GENOMIC DNA]</scope>
    <source>
        <strain evidence="3 4">PB-314</strain>
    </source>
</reference>
<protein>
    <submittedName>
        <fullName evidence="3">PRC-barrel domain-containing protein</fullName>
    </submittedName>
</protein>
<gene>
    <name evidence="3" type="ORF">M8445_00375</name>
</gene>
<feature type="region of interest" description="Disordered" evidence="1">
    <location>
        <begin position="601"/>
        <end position="632"/>
    </location>
</feature>
<dbReference type="InterPro" id="IPR027275">
    <property type="entry name" value="PRC-brl_dom"/>
</dbReference>
<dbReference type="Pfam" id="PF05239">
    <property type="entry name" value="PRC"/>
    <property type="match status" value="2"/>
</dbReference>
<evidence type="ECO:0000313" key="3">
    <source>
        <dbReference type="EMBL" id="WDA58709.1"/>
    </source>
</evidence>
<proteinExistence type="predicted"/>
<dbReference type="Gene3D" id="2.30.30.240">
    <property type="entry name" value="PRC-barrel domain"/>
    <property type="match status" value="2"/>
</dbReference>
<evidence type="ECO:0000313" key="4">
    <source>
        <dbReference type="Proteomes" id="UP001217044"/>
    </source>
</evidence>
<accession>A0ABY7V0K9</accession>
<dbReference type="SUPFAM" id="SSF50346">
    <property type="entry name" value="PRC-barrel domain"/>
    <property type="match status" value="2"/>
</dbReference>